<protein>
    <recommendedName>
        <fullName evidence="9">CRISPR-associated endonuclease Cas1</fullName>
        <ecNumber evidence="9">3.1.-.-</ecNumber>
    </recommendedName>
</protein>
<keyword evidence="4 9" id="KW-0378">Hydrolase</keyword>
<dbReference type="InterPro" id="IPR002729">
    <property type="entry name" value="CRISPR-assoc_Cas1"/>
</dbReference>
<dbReference type="GO" id="GO:0051607">
    <property type="term" value="P:defense response to virus"/>
    <property type="evidence" value="ECO:0007669"/>
    <property type="project" value="UniProtKB-UniRule"/>
</dbReference>
<dbReference type="CDD" id="cd09722">
    <property type="entry name" value="Cas1_I-B"/>
    <property type="match status" value="1"/>
</dbReference>
<keyword evidence="2 9" id="KW-0479">Metal-binding</keyword>
<reference evidence="10" key="1">
    <citation type="submission" date="2020-07" db="EMBL/GenBank/DDBJ databases">
        <title>Genomic analysis of a strain of Sedimentibacter Hydroxybenzoicus DSM7310.</title>
        <authorList>
            <person name="Ma S."/>
        </authorList>
    </citation>
    <scope>NUCLEOTIDE SEQUENCE</scope>
    <source>
        <strain evidence="10">DSM 7310</strain>
    </source>
</reference>
<dbReference type="Gene3D" id="3.100.10.20">
    <property type="entry name" value="CRISPR-associated endonuclease Cas1, N-terminal domain"/>
    <property type="match status" value="1"/>
</dbReference>
<dbReference type="GO" id="GO:0003677">
    <property type="term" value="F:DNA binding"/>
    <property type="evidence" value="ECO:0007669"/>
    <property type="project" value="UniProtKB-KW"/>
</dbReference>
<dbReference type="InterPro" id="IPR042211">
    <property type="entry name" value="CRISPR-assoc_Cas1_N"/>
</dbReference>
<evidence type="ECO:0000256" key="5">
    <source>
        <dbReference type="ARBA" id="ARBA00022842"/>
    </source>
</evidence>
<dbReference type="Pfam" id="PF01867">
    <property type="entry name" value="Cas_Cas1"/>
    <property type="match status" value="1"/>
</dbReference>
<dbReference type="GO" id="GO:0046872">
    <property type="term" value="F:metal ion binding"/>
    <property type="evidence" value="ECO:0007669"/>
    <property type="project" value="UniProtKB-UniRule"/>
</dbReference>
<dbReference type="EMBL" id="JACBNQ010000045">
    <property type="protein sequence ID" value="NYB76124.1"/>
    <property type="molecule type" value="Genomic_DNA"/>
</dbReference>
<keyword evidence="8 9" id="KW-0464">Manganese</keyword>
<evidence type="ECO:0000313" key="11">
    <source>
        <dbReference type="Proteomes" id="UP000611629"/>
    </source>
</evidence>
<evidence type="ECO:0000313" key="10">
    <source>
        <dbReference type="EMBL" id="NYB76124.1"/>
    </source>
</evidence>
<accession>A0A974BMG5</accession>
<evidence type="ECO:0000256" key="4">
    <source>
        <dbReference type="ARBA" id="ARBA00022801"/>
    </source>
</evidence>
<dbReference type="InterPro" id="IPR042206">
    <property type="entry name" value="CRISPR-assoc_Cas1_C"/>
</dbReference>
<evidence type="ECO:0000256" key="9">
    <source>
        <dbReference type="HAMAP-Rule" id="MF_01470"/>
    </source>
</evidence>
<evidence type="ECO:0000256" key="8">
    <source>
        <dbReference type="ARBA" id="ARBA00023211"/>
    </source>
</evidence>
<keyword evidence="7 9" id="KW-0238">DNA-binding</keyword>
<gene>
    <name evidence="10" type="primary">cas1b</name>
    <name evidence="9" type="synonym">cas1</name>
    <name evidence="10" type="ORF">HZF24_18410</name>
</gene>
<dbReference type="InterPro" id="IPR019858">
    <property type="entry name" value="CRISPR-assoc_Cas1_HMARI/TNEAP"/>
</dbReference>
<dbReference type="HAMAP" id="MF_01470">
    <property type="entry name" value="Cas1"/>
    <property type="match status" value="1"/>
</dbReference>
<evidence type="ECO:0000256" key="1">
    <source>
        <dbReference type="ARBA" id="ARBA00022722"/>
    </source>
</evidence>
<keyword evidence="11" id="KW-1185">Reference proteome</keyword>
<dbReference type="RefSeq" id="WP_179239843.1">
    <property type="nucleotide sequence ID" value="NZ_JACBNQ010000045.1"/>
</dbReference>
<dbReference type="GO" id="GO:0043571">
    <property type="term" value="P:maintenance of CRISPR repeat elements"/>
    <property type="evidence" value="ECO:0007669"/>
    <property type="project" value="UniProtKB-UniRule"/>
</dbReference>
<feature type="binding site" evidence="9">
    <location>
        <position position="156"/>
    </location>
    <ligand>
        <name>Mn(2+)</name>
        <dbReference type="ChEBI" id="CHEBI:29035"/>
    </ligand>
</feature>
<dbReference type="EC" id="3.1.-.-" evidence="9"/>
<name>A0A974BMG5_SEDHY</name>
<dbReference type="NCBIfam" id="TIGR03641">
    <property type="entry name" value="cas1_HMARI"/>
    <property type="match status" value="1"/>
</dbReference>
<dbReference type="GO" id="GO:0004520">
    <property type="term" value="F:DNA endonuclease activity"/>
    <property type="evidence" value="ECO:0007669"/>
    <property type="project" value="InterPro"/>
</dbReference>
<keyword evidence="5 9" id="KW-0460">Magnesium</keyword>
<sequence length="330" mass="38948">MKKSIYIFNDGEIHRKDNTIYFEGEDGKKYLPVEDIGEICVMGEVGTSKKFLEFCTSNQIVIHYFNHHEYYVGSYYPREHYNSGYMILNQAENYLDIGKRRFLAYKFIQGSALNIINVLKYYHNRGKDVGKNTENIVQLLDKLDVSMDIEQMMAIEGNIREVYYSAFDDILENSVFSFDVRSKRPPLNKMNSLISFGNSLLYTTILSEIYNTHLDPRIGYLHSTNNRRFTLNLDVAEVFKPIIIDRIIFTLIGKKMIQAKHFNKNLNSVLLNEEGMKIFISSYEEKLQSVFMHKELGRNVSYRRLIRMELYKIEKHLMSEKIYEPFISKW</sequence>
<comment type="function">
    <text evidence="9">CRISPR (clustered regularly interspaced short palindromic repeat), is an adaptive immune system that provides protection against mobile genetic elements (viruses, transposable elements and conjugative plasmids). CRISPR clusters contain spacers, sequences complementary to antecedent mobile elements, and target invading nucleic acids. CRISPR clusters are transcribed and processed into CRISPR RNA (crRNA). Acts as a dsDNA endonuclease. Involved in the integration of spacer DNA into the CRISPR cassette.</text>
</comment>
<organism evidence="10 11">
    <name type="scientific">Sedimentibacter hydroxybenzoicus DSM 7310</name>
    <dbReference type="NCBI Taxonomy" id="1123245"/>
    <lineage>
        <taxon>Bacteria</taxon>
        <taxon>Bacillati</taxon>
        <taxon>Bacillota</taxon>
        <taxon>Tissierellia</taxon>
        <taxon>Sedimentibacter</taxon>
    </lineage>
</organism>
<keyword evidence="1 9" id="KW-0540">Nuclease</keyword>
<feature type="binding site" evidence="9">
    <location>
        <position position="237"/>
    </location>
    <ligand>
        <name>Mn(2+)</name>
        <dbReference type="ChEBI" id="CHEBI:29035"/>
    </ligand>
</feature>
<keyword evidence="3 9" id="KW-0255">Endonuclease</keyword>
<comment type="subunit">
    <text evidence="9">Homodimer, forms a heterotetramer with a Cas2 homodimer.</text>
</comment>
<comment type="caution">
    <text evidence="10">The sequence shown here is derived from an EMBL/GenBank/DDBJ whole genome shotgun (WGS) entry which is preliminary data.</text>
</comment>
<feature type="binding site" evidence="9">
    <location>
        <position position="222"/>
    </location>
    <ligand>
        <name>Mn(2+)</name>
        <dbReference type="ChEBI" id="CHEBI:29035"/>
    </ligand>
</feature>
<keyword evidence="6 9" id="KW-0051">Antiviral defense</keyword>
<evidence type="ECO:0000256" key="3">
    <source>
        <dbReference type="ARBA" id="ARBA00022759"/>
    </source>
</evidence>
<evidence type="ECO:0000256" key="6">
    <source>
        <dbReference type="ARBA" id="ARBA00023118"/>
    </source>
</evidence>
<comment type="similarity">
    <text evidence="9">Belongs to the CRISPR-associated endonuclease Cas1 family.</text>
</comment>
<evidence type="ECO:0000256" key="7">
    <source>
        <dbReference type="ARBA" id="ARBA00023125"/>
    </source>
</evidence>
<comment type="cofactor">
    <cofactor evidence="9">
        <name>Mg(2+)</name>
        <dbReference type="ChEBI" id="CHEBI:18420"/>
    </cofactor>
    <cofactor evidence="9">
        <name>Mn(2+)</name>
        <dbReference type="ChEBI" id="CHEBI:29035"/>
    </cofactor>
</comment>
<evidence type="ECO:0000256" key="2">
    <source>
        <dbReference type="ARBA" id="ARBA00022723"/>
    </source>
</evidence>
<dbReference type="GO" id="GO:0016787">
    <property type="term" value="F:hydrolase activity"/>
    <property type="evidence" value="ECO:0007669"/>
    <property type="project" value="UniProtKB-KW"/>
</dbReference>
<dbReference type="NCBIfam" id="TIGR00287">
    <property type="entry name" value="cas1"/>
    <property type="match status" value="1"/>
</dbReference>
<dbReference type="Proteomes" id="UP000611629">
    <property type="component" value="Unassembled WGS sequence"/>
</dbReference>
<proteinExistence type="inferred from homology"/>
<dbReference type="PANTHER" id="PTHR43219:SF1">
    <property type="entry name" value="CRISPR-ASSOCIATED ENDONUCLEASE CAS1"/>
    <property type="match status" value="1"/>
</dbReference>
<dbReference type="Gene3D" id="1.20.120.920">
    <property type="entry name" value="CRISPR-associated endonuclease Cas1, C-terminal domain"/>
    <property type="match status" value="1"/>
</dbReference>
<dbReference type="PANTHER" id="PTHR43219">
    <property type="entry name" value="CRISPR-ASSOCIATED ENDONUCLEASE CAS1"/>
    <property type="match status" value="1"/>
</dbReference>
<dbReference type="AlphaFoldDB" id="A0A974BMG5"/>